<reference evidence="4 5" key="1">
    <citation type="journal article" date="2021" name="bioRxiv">
        <title>Chromosome-scale and haplotype-resolved genome assembly of a tetraploid potato cultivar.</title>
        <authorList>
            <person name="Sun H."/>
            <person name="Jiao W.-B."/>
            <person name="Krause K."/>
            <person name="Campoy J.A."/>
            <person name="Goel M."/>
            <person name="Folz-Donahue K."/>
            <person name="Kukat C."/>
            <person name="Huettel B."/>
            <person name="Schneeberger K."/>
        </authorList>
    </citation>
    <scope>NUCLEOTIDE SEQUENCE [LARGE SCALE GENOMIC DNA]</scope>
    <source>
        <strain evidence="4">SolTubOtavaFocal</strain>
        <tissue evidence="4">Leaves</tissue>
    </source>
</reference>
<dbReference type="Pfam" id="PF04199">
    <property type="entry name" value="Cyclase"/>
    <property type="match status" value="1"/>
</dbReference>
<accession>A0ABQ7WW65</accession>
<keyword evidence="3" id="KW-0964">Secreted</keyword>
<keyword evidence="3" id="KW-0272">Extracellular matrix</keyword>
<evidence type="ECO:0000313" key="4">
    <source>
        <dbReference type="EMBL" id="KAH0784820.1"/>
    </source>
</evidence>
<keyword evidence="5" id="KW-1185">Reference proteome</keyword>
<comment type="caution">
    <text evidence="4">The sequence shown here is derived from an EMBL/GenBank/DDBJ whole genome shotgun (WGS) entry which is preliminary data.</text>
</comment>
<dbReference type="EMBL" id="JAIVGD010000001">
    <property type="protein sequence ID" value="KAH0784820.1"/>
    <property type="molecule type" value="Genomic_DNA"/>
</dbReference>
<proteinExistence type="inferred from homology"/>
<dbReference type="InterPro" id="IPR007325">
    <property type="entry name" value="KFase/CYL"/>
</dbReference>
<comment type="similarity">
    <text evidence="2">Belongs to the Cyclase 1 superfamily.</text>
</comment>
<dbReference type="InterPro" id="IPR037175">
    <property type="entry name" value="KFase_sf"/>
</dbReference>
<protein>
    <recommendedName>
        <fullName evidence="6">Cyclase family protein</fullName>
    </recommendedName>
</protein>
<evidence type="ECO:0000256" key="1">
    <source>
        <dbReference type="ARBA" id="ARBA00004498"/>
    </source>
</evidence>
<evidence type="ECO:0000256" key="2">
    <source>
        <dbReference type="ARBA" id="ARBA00007865"/>
    </source>
</evidence>
<name>A0ABQ7WW65_SOLTU</name>
<evidence type="ECO:0000313" key="5">
    <source>
        <dbReference type="Proteomes" id="UP000826656"/>
    </source>
</evidence>
<evidence type="ECO:0008006" key="6">
    <source>
        <dbReference type="Google" id="ProtNLM"/>
    </source>
</evidence>
<dbReference type="PANTHER" id="PTHR31118">
    <property type="entry name" value="CYCLASE-LIKE PROTEIN 2"/>
    <property type="match status" value="1"/>
</dbReference>
<sequence length="378" mass="42122">MPSYGSEEGLGQFLWLPNSMKNGSLANNSVMKLPTHTGTHIDAPGHVFDHYYDAGFDVDTLDLEVLNGPALLVDVPRDKNLTAEVIISLHIPKGVKRVLFRTLNTDRRLMWKKKLDSSFVGFMKDGAQWLVDNTDIKLVGIDYLSIAAYDDLIPAHLVFLKSREIIVVEALKLDDIEPGIYTVHCLPLRMLGAEGSPVRCIEAPEICWSGVKHHTMGPRPNYKSNAAYHFGKLRLGSCSICPVLVVVVDTPRDKNITAEVMRSLNIPRGVKRVLFQTLNTDRRLMYKKEFDSSYAAFTSDGAEYLVQNTDIKLVGVDYLSVAINPKEELVKVHHQLLLDPKDIIPVEGLNLDDAVPGVCTPLRLVYGDGSPTRCILFK</sequence>
<comment type="subcellular location">
    <subcellularLocation>
        <location evidence="1">Secreted</location>
        <location evidence="1">Extracellular space</location>
        <location evidence="1">Extracellular matrix</location>
    </subcellularLocation>
</comment>
<dbReference type="Proteomes" id="UP000826656">
    <property type="component" value="Unassembled WGS sequence"/>
</dbReference>
<dbReference type="PANTHER" id="PTHR31118:SF12">
    <property type="entry name" value="CYCLASE-LIKE PROTEIN 2"/>
    <property type="match status" value="1"/>
</dbReference>
<organism evidence="4 5">
    <name type="scientific">Solanum tuberosum</name>
    <name type="common">Potato</name>
    <dbReference type="NCBI Taxonomy" id="4113"/>
    <lineage>
        <taxon>Eukaryota</taxon>
        <taxon>Viridiplantae</taxon>
        <taxon>Streptophyta</taxon>
        <taxon>Embryophyta</taxon>
        <taxon>Tracheophyta</taxon>
        <taxon>Spermatophyta</taxon>
        <taxon>Magnoliopsida</taxon>
        <taxon>eudicotyledons</taxon>
        <taxon>Gunneridae</taxon>
        <taxon>Pentapetalae</taxon>
        <taxon>asterids</taxon>
        <taxon>lamiids</taxon>
        <taxon>Solanales</taxon>
        <taxon>Solanaceae</taxon>
        <taxon>Solanoideae</taxon>
        <taxon>Solaneae</taxon>
        <taxon>Solanum</taxon>
    </lineage>
</organism>
<evidence type="ECO:0000256" key="3">
    <source>
        <dbReference type="ARBA" id="ARBA00022530"/>
    </source>
</evidence>
<gene>
    <name evidence="4" type="ORF">KY290_004418</name>
</gene>
<dbReference type="SUPFAM" id="SSF102198">
    <property type="entry name" value="Putative cyclase"/>
    <property type="match status" value="2"/>
</dbReference>
<dbReference type="Gene3D" id="3.50.30.50">
    <property type="entry name" value="Putative cyclase"/>
    <property type="match status" value="2"/>
</dbReference>